<keyword evidence="7 9" id="KW-1133">Transmembrane helix</keyword>
<dbReference type="InterPro" id="IPR003439">
    <property type="entry name" value="ABC_transporter-like_ATP-bd"/>
</dbReference>
<feature type="transmembrane region" description="Helical" evidence="9">
    <location>
        <begin position="272"/>
        <end position="295"/>
    </location>
</feature>
<evidence type="ECO:0000256" key="3">
    <source>
        <dbReference type="ARBA" id="ARBA00022475"/>
    </source>
</evidence>
<dbReference type="InterPro" id="IPR027417">
    <property type="entry name" value="P-loop_NTPase"/>
</dbReference>
<evidence type="ECO:0000259" key="11">
    <source>
        <dbReference type="PROSITE" id="PS50929"/>
    </source>
</evidence>
<keyword evidence="6" id="KW-0067">ATP-binding</keyword>
<dbReference type="Pfam" id="PF00005">
    <property type="entry name" value="ABC_tran"/>
    <property type="match status" value="1"/>
</dbReference>
<dbReference type="InterPro" id="IPR017871">
    <property type="entry name" value="ABC_transporter-like_CS"/>
</dbReference>
<dbReference type="Gene3D" id="3.40.50.300">
    <property type="entry name" value="P-loop containing nucleotide triphosphate hydrolases"/>
    <property type="match status" value="1"/>
</dbReference>
<dbReference type="PROSITE" id="PS50893">
    <property type="entry name" value="ABC_TRANSPORTER_2"/>
    <property type="match status" value="1"/>
</dbReference>
<evidence type="ECO:0000313" key="13">
    <source>
        <dbReference type="Proteomes" id="UP000597444"/>
    </source>
</evidence>
<accession>A0A8J3I930</accession>
<dbReference type="InterPro" id="IPR039421">
    <property type="entry name" value="Type_1_exporter"/>
</dbReference>
<keyword evidence="5" id="KW-0547">Nucleotide-binding</keyword>
<sequence length="618" mass="69677">MFLQVKKKAKIRRWISSKQDTVKAMGQMSVLALRAQPLCFFALMLLQCLQGVFPLATAWVMKTLFDLLGQSLQGHVSPVLMQHLWVVLAIQALVLVCSGIISPASQYFNAELTRKLTMTMKCDIYRKINSIVGLAYFEDPEFHDTIQAASNSVQIGPLQALGTFTSLVQGTITLLSFLGVLIAFNPLLTGIIMFAVIPQLYVQFKLSNKRFDLVMMNSPEERRASYYSQILSLTQYIKELRLFNAGDYFLRKFIATTEEIYRGQRSEQLHALCWQLLLALLAGVVSTLAFIVVVMQTFSGWLSLGDVALYASAIASVQAALTNLVFALSRSNDSVLFFSQYTKLLSLEQPFAVSKTRRAVRPLTSGITLRDVSFRYSKQHSWVLRHINFFLPAHQCLALVGLNGSGKTTLVKLLTRLYDPTEGQILWDGIDIREFDPSELRRHMSAIFQDFSRYDLSVQENIGLGDRERIEDLNAIQKAAMKAGIHERVEALPRGYQSILSKWLAPRDEGIDFSGGEWQKLAVARMFMRDAEMLILDEPTAALDVESEYALYQHFKGLMQGHTCLLITHRFSTVRMADCIAVLENGCITEVGTHTELLAHGQTYAQFYTMQAESYKDV</sequence>
<evidence type="ECO:0000256" key="9">
    <source>
        <dbReference type="SAM" id="Phobius"/>
    </source>
</evidence>
<dbReference type="SMART" id="SM00382">
    <property type="entry name" value="AAA"/>
    <property type="match status" value="1"/>
</dbReference>
<dbReference type="SUPFAM" id="SSF52540">
    <property type="entry name" value="P-loop containing nucleoside triphosphate hydrolases"/>
    <property type="match status" value="1"/>
</dbReference>
<proteinExistence type="predicted"/>
<evidence type="ECO:0000256" key="8">
    <source>
        <dbReference type="ARBA" id="ARBA00023136"/>
    </source>
</evidence>
<dbReference type="SUPFAM" id="SSF90123">
    <property type="entry name" value="ABC transporter transmembrane region"/>
    <property type="match status" value="1"/>
</dbReference>
<dbReference type="EMBL" id="BNJK01000001">
    <property type="protein sequence ID" value="GHO91124.1"/>
    <property type="molecule type" value="Genomic_DNA"/>
</dbReference>
<dbReference type="Proteomes" id="UP000597444">
    <property type="component" value="Unassembled WGS sequence"/>
</dbReference>
<name>A0A8J3I930_9CHLR</name>
<organism evidence="12 13">
    <name type="scientific">Reticulibacter mediterranei</name>
    <dbReference type="NCBI Taxonomy" id="2778369"/>
    <lineage>
        <taxon>Bacteria</taxon>
        <taxon>Bacillati</taxon>
        <taxon>Chloroflexota</taxon>
        <taxon>Ktedonobacteria</taxon>
        <taxon>Ktedonobacterales</taxon>
        <taxon>Reticulibacteraceae</taxon>
        <taxon>Reticulibacter</taxon>
    </lineage>
</organism>
<comment type="caution">
    <text evidence="12">The sequence shown here is derived from an EMBL/GenBank/DDBJ whole genome shotgun (WGS) entry which is preliminary data.</text>
</comment>
<dbReference type="GO" id="GO:0016887">
    <property type="term" value="F:ATP hydrolysis activity"/>
    <property type="evidence" value="ECO:0007669"/>
    <property type="project" value="InterPro"/>
</dbReference>
<feature type="domain" description="ABC transmembrane type-1" evidence="11">
    <location>
        <begin position="41"/>
        <end position="333"/>
    </location>
</feature>
<gene>
    <name evidence="12" type="ORF">KSF_011720</name>
</gene>
<reference evidence="12" key="1">
    <citation type="submission" date="2020-10" db="EMBL/GenBank/DDBJ databases">
        <title>Taxonomic study of unclassified bacteria belonging to the class Ktedonobacteria.</title>
        <authorList>
            <person name="Yabe S."/>
            <person name="Wang C.M."/>
            <person name="Zheng Y."/>
            <person name="Sakai Y."/>
            <person name="Cavaletti L."/>
            <person name="Monciardini P."/>
            <person name="Donadio S."/>
        </authorList>
    </citation>
    <scope>NUCLEOTIDE SEQUENCE</scope>
    <source>
        <strain evidence="12">ID150040</strain>
    </source>
</reference>
<keyword evidence="2" id="KW-0813">Transport</keyword>
<dbReference type="InterPro" id="IPR011527">
    <property type="entry name" value="ABC1_TM_dom"/>
</dbReference>
<dbReference type="GO" id="GO:0005524">
    <property type="term" value="F:ATP binding"/>
    <property type="evidence" value="ECO:0007669"/>
    <property type="project" value="UniProtKB-KW"/>
</dbReference>
<evidence type="ECO:0000256" key="6">
    <source>
        <dbReference type="ARBA" id="ARBA00022840"/>
    </source>
</evidence>
<comment type="subcellular location">
    <subcellularLocation>
        <location evidence="1">Cell membrane</location>
        <topology evidence="1">Multi-pass membrane protein</topology>
    </subcellularLocation>
</comment>
<feature type="transmembrane region" description="Helical" evidence="9">
    <location>
        <begin position="82"/>
        <end position="108"/>
    </location>
</feature>
<keyword evidence="3" id="KW-1003">Cell membrane</keyword>
<dbReference type="PANTHER" id="PTHR43394">
    <property type="entry name" value="ATP-DEPENDENT PERMEASE MDL1, MITOCHONDRIAL"/>
    <property type="match status" value="1"/>
</dbReference>
<evidence type="ECO:0000313" key="12">
    <source>
        <dbReference type="EMBL" id="GHO91124.1"/>
    </source>
</evidence>
<keyword evidence="8 9" id="KW-0472">Membrane</keyword>
<evidence type="ECO:0000256" key="1">
    <source>
        <dbReference type="ARBA" id="ARBA00004651"/>
    </source>
</evidence>
<dbReference type="PROSITE" id="PS00211">
    <property type="entry name" value="ABC_TRANSPORTER_1"/>
    <property type="match status" value="1"/>
</dbReference>
<keyword evidence="4 9" id="KW-0812">Transmembrane</keyword>
<dbReference type="PROSITE" id="PS50929">
    <property type="entry name" value="ABC_TM1F"/>
    <property type="match status" value="1"/>
</dbReference>
<protein>
    <submittedName>
        <fullName evidence="12">Multidrug ABC transporter permease</fullName>
    </submittedName>
</protein>
<feature type="domain" description="ABC transporter" evidence="10">
    <location>
        <begin position="367"/>
        <end position="610"/>
    </location>
</feature>
<evidence type="ECO:0000256" key="7">
    <source>
        <dbReference type="ARBA" id="ARBA00022989"/>
    </source>
</evidence>
<dbReference type="Gene3D" id="1.20.1560.10">
    <property type="entry name" value="ABC transporter type 1, transmembrane domain"/>
    <property type="match status" value="1"/>
</dbReference>
<dbReference type="AlphaFoldDB" id="A0A8J3I930"/>
<evidence type="ECO:0000256" key="2">
    <source>
        <dbReference type="ARBA" id="ARBA00022448"/>
    </source>
</evidence>
<dbReference type="InterPro" id="IPR036640">
    <property type="entry name" value="ABC1_TM_sf"/>
</dbReference>
<keyword evidence="13" id="KW-1185">Reference proteome</keyword>
<dbReference type="FunFam" id="3.40.50.300:FF:000221">
    <property type="entry name" value="Multidrug ABC transporter ATP-binding protein"/>
    <property type="match status" value="1"/>
</dbReference>
<dbReference type="GO" id="GO:0015421">
    <property type="term" value="F:ABC-type oligopeptide transporter activity"/>
    <property type="evidence" value="ECO:0007669"/>
    <property type="project" value="TreeGrafter"/>
</dbReference>
<feature type="transmembrane region" description="Helical" evidence="9">
    <location>
        <begin position="307"/>
        <end position="328"/>
    </location>
</feature>
<evidence type="ECO:0000256" key="4">
    <source>
        <dbReference type="ARBA" id="ARBA00022692"/>
    </source>
</evidence>
<evidence type="ECO:0000259" key="10">
    <source>
        <dbReference type="PROSITE" id="PS50893"/>
    </source>
</evidence>
<dbReference type="RefSeq" id="WP_220202039.1">
    <property type="nucleotide sequence ID" value="NZ_BNJK01000001.1"/>
</dbReference>
<dbReference type="PANTHER" id="PTHR43394:SF1">
    <property type="entry name" value="ATP-BINDING CASSETTE SUB-FAMILY B MEMBER 10, MITOCHONDRIAL"/>
    <property type="match status" value="1"/>
</dbReference>
<dbReference type="InterPro" id="IPR003593">
    <property type="entry name" value="AAA+_ATPase"/>
</dbReference>
<dbReference type="GO" id="GO:0005886">
    <property type="term" value="C:plasma membrane"/>
    <property type="evidence" value="ECO:0007669"/>
    <property type="project" value="UniProtKB-SubCell"/>
</dbReference>
<evidence type="ECO:0000256" key="5">
    <source>
        <dbReference type="ARBA" id="ARBA00022741"/>
    </source>
</evidence>